<feature type="region of interest" description="Disordered" evidence="1">
    <location>
        <begin position="65"/>
        <end position="87"/>
    </location>
</feature>
<feature type="compositionally biased region" description="Basic residues" evidence="1">
    <location>
        <begin position="72"/>
        <end position="83"/>
    </location>
</feature>
<gene>
    <name evidence="3" type="ORF">CVLEPA_LOCUS6627</name>
</gene>
<dbReference type="PANTHER" id="PTHR21561">
    <property type="entry name" value="INO80 COMPLEX SUBUNIT B"/>
    <property type="match status" value="1"/>
</dbReference>
<evidence type="ECO:0000313" key="4">
    <source>
        <dbReference type="Proteomes" id="UP001642483"/>
    </source>
</evidence>
<proteinExistence type="predicted"/>
<dbReference type="Pfam" id="PF04795">
    <property type="entry name" value="PAPA-1"/>
    <property type="match status" value="1"/>
</dbReference>
<keyword evidence="4" id="KW-1185">Reference proteome</keyword>
<dbReference type="EMBL" id="CAWYQH010000046">
    <property type="protein sequence ID" value="CAK8677225.1"/>
    <property type="molecule type" value="Genomic_DNA"/>
</dbReference>
<dbReference type="SUPFAM" id="SSF144232">
    <property type="entry name" value="HIT/MYND zinc finger-like"/>
    <property type="match status" value="1"/>
</dbReference>
<dbReference type="SMART" id="SM01406">
    <property type="entry name" value="PAPA-1"/>
    <property type="match status" value="1"/>
</dbReference>
<organism evidence="3 4">
    <name type="scientific">Clavelina lepadiformis</name>
    <name type="common">Light-bulb sea squirt</name>
    <name type="synonym">Ascidia lepadiformis</name>
    <dbReference type="NCBI Taxonomy" id="159417"/>
    <lineage>
        <taxon>Eukaryota</taxon>
        <taxon>Metazoa</taxon>
        <taxon>Chordata</taxon>
        <taxon>Tunicata</taxon>
        <taxon>Ascidiacea</taxon>
        <taxon>Aplousobranchia</taxon>
        <taxon>Clavelinidae</taxon>
        <taxon>Clavelina</taxon>
    </lineage>
</organism>
<dbReference type="InterPro" id="IPR006880">
    <property type="entry name" value="INO80B_C"/>
</dbReference>
<name>A0ABP0FBZ9_CLALP</name>
<evidence type="ECO:0000259" key="2">
    <source>
        <dbReference type="SMART" id="SM01406"/>
    </source>
</evidence>
<reference evidence="3 4" key="1">
    <citation type="submission" date="2024-02" db="EMBL/GenBank/DDBJ databases">
        <authorList>
            <person name="Daric V."/>
            <person name="Darras S."/>
        </authorList>
    </citation>
    <scope>NUCLEOTIDE SEQUENCE [LARGE SCALE GENOMIC DNA]</scope>
</reference>
<dbReference type="InterPro" id="IPR029523">
    <property type="entry name" value="INO80B/Ies2"/>
</dbReference>
<dbReference type="Gene3D" id="3.30.60.190">
    <property type="match status" value="1"/>
</dbReference>
<protein>
    <recommendedName>
        <fullName evidence="2">INO80 complex subunit B-like conserved region domain-containing protein</fullName>
    </recommendedName>
</protein>
<dbReference type="Proteomes" id="UP001642483">
    <property type="component" value="Unassembled WGS sequence"/>
</dbReference>
<dbReference type="CDD" id="cd23020">
    <property type="entry name" value="zf-HIT"/>
    <property type="match status" value="1"/>
</dbReference>
<dbReference type="PANTHER" id="PTHR21561:SF12">
    <property type="entry name" value="INO80 COMPLEX SUBUNIT B"/>
    <property type="match status" value="1"/>
</dbReference>
<dbReference type="Pfam" id="PF04438">
    <property type="entry name" value="zf-HIT"/>
    <property type="match status" value="1"/>
</dbReference>
<evidence type="ECO:0000256" key="1">
    <source>
        <dbReference type="SAM" id="MobiDB-lite"/>
    </source>
</evidence>
<comment type="caution">
    <text evidence="3">The sequence shown here is derived from an EMBL/GenBank/DDBJ whole genome shotgun (WGS) entry which is preliminary data.</text>
</comment>
<sequence length="193" mass="22448">MLSAVDDEEAWLEALEKGELDDNGEIPKAKDLSLLTARQKALLDRNYSSNLVEEITTLREEVTEEEKQKRIEKNKRRKLQAAKKAKETQKQTIKKLVEIPSKFVKEKTKPCTATNRNNLFEMIKYINRRDMVVMSYPHGFEYPLKPQTSHPTPNPRMCSVCGLQRRKYECAKTRQSLCSLHCYKQNLKNTEAT</sequence>
<evidence type="ECO:0000313" key="3">
    <source>
        <dbReference type="EMBL" id="CAK8677225.1"/>
    </source>
</evidence>
<feature type="domain" description="INO80 complex subunit B-like conserved region" evidence="2">
    <location>
        <begin position="65"/>
        <end position="140"/>
    </location>
</feature>
<accession>A0ABP0FBZ9</accession>
<dbReference type="InterPro" id="IPR007529">
    <property type="entry name" value="Znf_HIT"/>
</dbReference>